<proteinExistence type="predicted"/>
<protein>
    <submittedName>
        <fullName evidence="1">Uncharacterized protein</fullName>
    </submittedName>
</protein>
<dbReference type="EMBL" id="CDMZ01001706">
    <property type="protein sequence ID" value="CEM36465.1"/>
    <property type="molecule type" value="Genomic_DNA"/>
</dbReference>
<evidence type="ECO:0000313" key="1">
    <source>
        <dbReference type="EMBL" id="CEM36465.1"/>
    </source>
</evidence>
<name>A0A0G4GZK8_9ALVE</name>
<dbReference type="AlphaFoldDB" id="A0A0G4GZK8"/>
<reference evidence="1" key="1">
    <citation type="submission" date="2014-11" db="EMBL/GenBank/DDBJ databases">
        <authorList>
            <person name="Otto D Thomas"/>
            <person name="Naeem Raeece"/>
        </authorList>
    </citation>
    <scope>NUCLEOTIDE SEQUENCE</scope>
</reference>
<organism evidence="1">
    <name type="scientific">Chromera velia CCMP2878</name>
    <dbReference type="NCBI Taxonomy" id="1169474"/>
    <lineage>
        <taxon>Eukaryota</taxon>
        <taxon>Sar</taxon>
        <taxon>Alveolata</taxon>
        <taxon>Colpodellida</taxon>
        <taxon>Chromeraceae</taxon>
        <taxon>Chromera</taxon>
    </lineage>
</organism>
<accession>A0A0G4GZK8</accession>
<sequence length="233" mass="25922">MLQDPAVAKKAQLREAIISACNSGWDGTTFSDTTKLSTLKSKFQDEVSFLYRLKDDTTDDGGVTFIKEKAYLKSEKSFKEQLEGAQTVISLVVADEQEASQDSSNPRYNFVNKCVDCGKVIRPSMDAVLDWKKDQHRTVYGLLRKQVPTLIKQAAMETFGLNTPDYQQAVSVGVSALSTDRPGHALSVFYAFDDRELTVLRVMGALRMGQCGGCACLKAKVKEWGLKWDARKE</sequence>
<gene>
    <name evidence="1" type="ORF">Cvel_23998</name>
</gene>
<dbReference type="VEuPathDB" id="CryptoDB:Cvel_23998"/>